<dbReference type="NCBIfam" id="TIGR00654">
    <property type="entry name" value="PhzF_family"/>
    <property type="match status" value="1"/>
</dbReference>
<dbReference type="AlphaFoldDB" id="A0A4U2ZYI6"/>
<accession>A0A4U2ZYI6</accession>
<dbReference type="Proteomes" id="UP000305222">
    <property type="component" value="Unassembled WGS sequence"/>
</dbReference>
<organism evidence="1 2">
    <name type="scientific">Bacillus wiedmannii</name>
    <dbReference type="NCBI Taxonomy" id="1890302"/>
    <lineage>
        <taxon>Bacteria</taxon>
        <taxon>Bacillati</taxon>
        <taxon>Bacillota</taxon>
        <taxon>Bacilli</taxon>
        <taxon>Bacillales</taxon>
        <taxon>Bacillaceae</taxon>
        <taxon>Bacillus</taxon>
        <taxon>Bacillus cereus group</taxon>
    </lineage>
</organism>
<dbReference type="GO" id="GO:0003824">
    <property type="term" value="F:catalytic activity"/>
    <property type="evidence" value="ECO:0007669"/>
    <property type="project" value="InterPro"/>
</dbReference>
<dbReference type="SUPFAM" id="SSF54506">
    <property type="entry name" value="Diaminopimelate epimerase-like"/>
    <property type="match status" value="1"/>
</dbReference>
<dbReference type="Gene3D" id="3.10.310.10">
    <property type="entry name" value="Diaminopimelate Epimerase, Chain A, domain 1"/>
    <property type="match status" value="1"/>
</dbReference>
<evidence type="ECO:0000313" key="2">
    <source>
        <dbReference type="Proteomes" id="UP000305222"/>
    </source>
</evidence>
<comment type="caution">
    <text evidence="1">The sequence shown here is derived from an EMBL/GenBank/DDBJ whole genome shotgun (WGS) entry which is preliminary data.</text>
</comment>
<protein>
    <submittedName>
        <fullName evidence="1">PhzF family phenazine biosynthesis protein</fullName>
    </submittedName>
</protein>
<proteinExistence type="predicted"/>
<dbReference type="Pfam" id="PF02567">
    <property type="entry name" value="PhzC-PhzF"/>
    <property type="match status" value="1"/>
</dbReference>
<dbReference type="InterPro" id="IPR003719">
    <property type="entry name" value="Phenazine_PhzF-like"/>
</dbReference>
<gene>
    <name evidence="1" type="ORF">FC699_35965</name>
</gene>
<name>A0A4U2ZYI6_9BACI</name>
<evidence type="ECO:0000313" key="1">
    <source>
        <dbReference type="EMBL" id="TKI79440.1"/>
    </source>
</evidence>
<reference evidence="1 2" key="1">
    <citation type="journal article" date="2019" name="Environ. Microbiol.">
        <title>An active ?-lactamase is a part of an orchestrated cell wall stress resistance network of Bacillus subtilis and related rhizosphere species.</title>
        <authorList>
            <person name="Bucher T."/>
            <person name="Keren-Paz A."/>
            <person name="Hausser J."/>
            <person name="Olender T."/>
            <person name="Cytryn E."/>
            <person name="Kolodkin-Gal I."/>
        </authorList>
    </citation>
    <scope>NUCLEOTIDE SEQUENCE [LARGE SCALE GENOMIC DNA]</scope>
    <source>
        <strain evidence="1 2">I5</strain>
    </source>
</reference>
<feature type="non-terminal residue" evidence="1">
    <location>
        <position position="1"/>
    </location>
</feature>
<sequence length="120" mass="13329">PHNDAFPSVLKEIPDASIHPVCLETYDEQVQMHGRHFSSAYAGTIEDPVTGTASGVMGAYYATYLEKGFDHEMELIVEQGQEMNKDGRVTVYVTKDVENENLQIDIAGTAVYVKEFEVSI</sequence>
<dbReference type="EMBL" id="SZON01003597">
    <property type="protein sequence ID" value="TKI79440.1"/>
    <property type="molecule type" value="Genomic_DNA"/>
</dbReference>